<dbReference type="GO" id="GO:0003700">
    <property type="term" value="F:DNA-binding transcription factor activity"/>
    <property type="evidence" value="ECO:0007669"/>
    <property type="project" value="InterPro"/>
</dbReference>
<dbReference type="GO" id="GO:0003677">
    <property type="term" value="F:DNA binding"/>
    <property type="evidence" value="ECO:0007669"/>
    <property type="project" value="UniProtKB-KW"/>
</dbReference>
<gene>
    <name evidence="5" type="ORF">FB559_2855</name>
</gene>
<evidence type="ECO:0000256" key="1">
    <source>
        <dbReference type="ARBA" id="ARBA00023015"/>
    </source>
</evidence>
<reference evidence="5 6" key="1">
    <citation type="submission" date="2019-06" db="EMBL/GenBank/DDBJ databases">
        <title>Sequencing the genomes of 1000 actinobacteria strains.</title>
        <authorList>
            <person name="Klenk H.-P."/>
        </authorList>
    </citation>
    <scope>NUCLEOTIDE SEQUENCE [LARGE SCALE GENOMIC DNA]</scope>
    <source>
        <strain evidence="5 6">DSM 102200</strain>
    </source>
</reference>
<keyword evidence="2 5" id="KW-0238">DNA-binding</keyword>
<protein>
    <submittedName>
        <fullName evidence="5">DNA-binding transcriptional regulator GbsR (MarR family)</fullName>
    </submittedName>
</protein>
<dbReference type="PANTHER" id="PTHR38465:SF2">
    <property type="entry name" value="HTH-TYPE TRANSCRIPTIONAL REGULATOR MMPR5"/>
    <property type="match status" value="1"/>
</dbReference>
<evidence type="ECO:0000313" key="6">
    <source>
        <dbReference type="Proteomes" id="UP000316096"/>
    </source>
</evidence>
<dbReference type="InterPro" id="IPR000835">
    <property type="entry name" value="HTH_MarR-typ"/>
</dbReference>
<dbReference type="InterPro" id="IPR036388">
    <property type="entry name" value="WH-like_DNA-bd_sf"/>
</dbReference>
<accession>A0A543CJK1</accession>
<evidence type="ECO:0000313" key="5">
    <source>
        <dbReference type="EMBL" id="TQL97276.1"/>
    </source>
</evidence>
<comment type="caution">
    <text evidence="5">The sequence shown here is derived from an EMBL/GenBank/DDBJ whole genome shotgun (WGS) entry which is preliminary data.</text>
</comment>
<evidence type="ECO:0000256" key="2">
    <source>
        <dbReference type="ARBA" id="ARBA00023125"/>
    </source>
</evidence>
<keyword evidence="1" id="KW-0805">Transcription regulation</keyword>
<dbReference type="RefSeq" id="WP_221640021.1">
    <property type="nucleotide sequence ID" value="NZ_VFOZ01000001.1"/>
</dbReference>
<name>A0A543CJK1_9ACTN</name>
<dbReference type="PANTHER" id="PTHR38465">
    <property type="entry name" value="HTH-TYPE TRANSCRIPTIONAL REGULATOR MJ1563-RELATED"/>
    <property type="match status" value="1"/>
</dbReference>
<dbReference type="SUPFAM" id="SSF46785">
    <property type="entry name" value="Winged helix' DNA-binding domain"/>
    <property type="match status" value="1"/>
</dbReference>
<evidence type="ECO:0000256" key="3">
    <source>
        <dbReference type="ARBA" id="ARBA00023163"/>
    </source>
</evidence>
<dbReference type="Gene3D" id="1.10.10.10">
    <property type="entry name" value="Winged helix-like DNA-binding domain superfamily/Winged helix DNA-binding domain"/>
    <property type="match status" value="1"/>
</dbReference>
<dbReference type="InterPro" id="IPR052362">
    <property type="entry name" value="HTH-GbsR_regulator"/>
</dbReference>
<keyword evidence="6" id="KW-1185">Reference proteome</keyword>
<sequence>MAERDPEAVRLFVERFASALVDAGLQRMDARVFAALHGTDSGRLTAAELAERLQVSPAAVSGAVRYLIQFNLIRREREPGSRRDHYVVDTDAWYEAIVNRDVVILKWQASAKEGIEALGPDTPAGKRMAESLAFFEFIYEELQELIAKWQKIKAERLTAERE</sequence>
<dbReference type="Pfam" id="PF12802">
    <property type="entry name" value="MarR_2"/>
    <property type="match status" value="1"/>
</dbReference>
<dbReference type="Proteomes" id="UP000316096">
    <property type="component" value="Unassembled WGS sequence"/>
</dbReference>
<dbReference type="InterPro" id="IPR036390">
    <property type="entry name" value="WH_DNA-bd_sf"/>
</dbReference>
<evidence type="ECO:0000259" key="4">
    <source>
        <dbReference type="Pfam" id="PF12802"/>
    </source>
</evidence>
<keyword evidence="3" id="KW-0804">Transcription</keyword>
<proteinExistence type="predicted"/>
<dbReference type="AlphaFoldDB" id="A0A543CJK1"/>
<organism evidence="5 6">
    <name type="scientific">Actinoallomurus bryophytorum</name>
    <dbReference type="NCBI Taxonomy" id="1490222"/>
    <lineage>
        <taxon>Bacteria</taxon>
        <taxon>Bacillati</taxon>
        <taxon>Actinomycetota</taxon>
        <taxon>Actinomycetes</taxon>
        <taxon>Streptosporangiales</taxon>
        <taxon>Thermomonosporaceae</taxon>
        <taxon>Actinoallomurus</taxon>
    </lineage>
</organism>
<feature type="domain" description="HTH marR-type" evidence="4">
    <location>
        <begin position="24"/>
        <end position="83"/>
    </location>
</feature>
<dbReference type="EMBL" id="VFOZ01000001">
    <property type="protein sequence ID" value="TQL97276.1"/>
    <property type="molecule type" value="Genomic_DNA"/>
</dbReference>